<feature type="binding site" evidence="8">
    <location>
        <position position="210"/>
    </location>
    <ligand>
        <name>Zn(2+)</name>
        <dbReference type="ChEBI" id="CHEBI:29105"/>
        <label>3</label>
    </ligand>
</feature>
<dbReference type="Gramene" id="CDF39124">
    <property type="protein sequence ID" value="CDF39124"/>
    <property type="gene ID" value="CHC_T00006524001"/>
</dbReference>
<dbReference type="GO" id="GO:0004239">
    <property type="term" value="F:initiator methionyl aminopeptidase activity"/>
    <property type="evidence" value="ECO:0007669"/>
    <property type="project" value="UniProtKB-UniRule"/>
</dbReference>
<comment type="cofactor">
    <cofactor evidence="10">
        <name>Co(2+)</name>
        <dbReference type="ChEBI" id="CHEBI:48828"/>
    </cofactor>
    <cofactor evidence="10">
        <name>Zn(2+)</name>
        <dbReference type="ChEBI" id="CHEBI:29105"/>
    </cofactor>
    <cofactor evidence="10">
        <name>Mn(2+)</name>
        <dbReference type="ChEBI" id="CHEBI:29035"/>
    </cofactor>
    <cofactor evidence="10">
        <name>Fe(2+)</name>
        <dbReference type="ChEBI" id="CHEBI:29033"/>
    </cofactor>
    <text evidence="10">Binds 2 divalent metal cations per subunit. Has a high-affinity and a low affinity metal-binding site. The true nature of the physiological cofactor is under debate. The enzyme is active with cobalt, zinc, manganese or divalent iron ions.</text>
</comment>
<evidence type="ECO:0000256" key="5">
    <source>
        <dbReference type="ARBA" id="ARBA00022771"/>
    </source>
</evidence>
<evidence type="ECO:0000256" key="3">
    <source>
        <dbReference type="ARBA" id="ARBA00022670"/>
    </source>
</evidence>
<keyword evidence="6 8" id="KW-0378">Hydrolase</keyword>
<dbReference type="Pfam" id="PF00557">
    <property type="entry name" value="Peptidase_M24"/>
    <property type="match status" value="1"/>
</dbReference>
<dbReference type="CDD" id="cd01086">
    <property type="entry name" value="MetAP1"/>
    <property type="match status" value="1"/>
</dbReference>
<dbReference type="STRING" id="2769.R7QLZ4"/>
<evidence type="ECO:0000256" key="4">
    <source>
        <dbReference type="ARBA" id="ARBA00022723"/>
    </source>
</evidence>
<evidence type="ECO:0000259" key="11">
    <source>
        <dbReference type="PROSITE" id="PS52013"/>
    </source>
</evidence>
<comment type="catalytic activity">
    <reaction evidence="8 10">
        <text>Release of N-terminal amino acids, preferentially methionine, from peptides and arylamides.</text>
        <dbReference type="EC" id="3.4.11.18"/>
    </reaction>
</comment>
<feature type="binding site" evidence="8">
    <location>
        <position position="291"/>
    </location>
    <ligand>
        <name>a protein</name>
        <dbReference type="ChEBI" id="CHEBI:16541"/>
    </ligand>
    <ligandPart>
        <name>N-terminal L-methionine residue</name>
        <dbReference type="ChEBI" id="CHEBI:64731"/>
    </ligandPart>
</feature>
<feature type="binding site" evidence="8">
    <location>
        <position position="221"/>
    </location>
    <ligand>
        <name>Zn(2+)</name>
        <dbReference type="ChEBI" id="CHEBI:29105"/>
        <label>4</label>
        <note>catalytic</note>
    </ligand>
</feature>
<evidence type="ECO:0000256" key="9">
    <source>
        <dbReference type="PROSITE-ProRule" id="PRU01357"/>
    </source>
</evidence>
<evidence type="ECO:0000256" key="7">
    <source>
        <dbReference type="ARBA" id="ARBA00022833"/>
    </source>
</evidence>
<keyword evidence="13" id="KW-1185">Reference proteome</keyword>
<dbReference type="RefSeq" id="XP_005719035.1">
    <property type="nucleotide sequence ID" value="XM_005718978.1"/>
</dbReference>
<dbReference type="OrthoDB" id="3209743at2759"/>
<dbReference type="EC" id="3.4.11.18" evidence="10"/>
<evidence type="ECO:0000256" key="1">
    <source>
        <dbReference type="ARBA" id="ARBA00022438"/>
    </source>
</evidence>
<dbReference type="Gene3D" id="3.90.230.10">
    <property type="entry name" value="Creatinase/methionine aminopeptidase superfamily"/>
    <property type="match status" value="1"/>
</dbReference>
<dbReference type="InterPro" id="IPR031615">
    <property type="entry name" value="Zfn-C6H2"/>
</dbReference>
<dbReference type="PANTHER" id="PTHR43330:SF7">
    <property type="entry name" value="METHIONINE AMINOPEPTIDASE 1"/>
    <property type="match status" value="1"/>
</dbReference>
<feature type="binding site" evidence="8">
    <location>
        <position position="348"/>
    </location>
    <ligand>
        <name>Zn(2+)</name>
        <dbReference type="ChEBI" id="CHEBI:29105"/>
        <label>4</label>
        <note>catalytic</note>
    </ligand>
</feature>
<dbReference type="SUPFAM" id="SSF55920">
    <property type="entry name" value="Creatinase/aminopeptidase"/>
    <property type="match status" value="1"/>
</dbReference>
<keyword evidence="7" id="KW-0862">Zinc</keyword>
<feature type="binding site" evidence="8">
    <location>
        <position position="284"/>
    </location>
    <ligand>
        <name>Zn(2+)</name>
        <dbReference type="ChEBI" id="CHEBI:29105"/>
        <label>4</label>
        <note>catalytic</note>
    </ligand>
</feature>
<comment type="subcellular location">
    <subcellularLocation>
        <location evidence="8">Cytoplasm</location>
    </subcellularLocation>
</comment>
<protein>
    <recommendedName>
        <fullName evidence="10">Methionine aminopeptidase</fullName>
        <ecNumber evidence="10">3.4.11.18</ecNumber>
    </recommendedName>
</protein>
<dbReference type="KEGG" id="ccp:CHC_T00006524001"/>
<gene>
    <name evidence="12" type="ORF">CHC_T00006524001</name>
</gene>
<dbReference type="AlphaFoldDB" id="R7QLZ4"/>
<feature type="binding site" evidence="8">
    <location>
        <position position="193"/>
    </location>
    <ligand>
        <name>a protein</name>
        <dbReference type="ChEBI" id="CHEBI:16541"/>
    </ligand>
    <ligandPart>
        <name>N-terminal L-methionine residue</name>
        <dbReference type="ChEBI" id="CHEBI:64731"/>
    </ligandPart>
</feature>
<keyword evidence="5 9" id="KW-0863">Zinc-finger</keyword>
<dbReference type="PANTHER" id="PTHR43330">
    <property type="entry name" value="METHIONINE AMINOPEPTIDASE"/>
    <property type="match status" value="1"/>
</dbReference>
<feature type="domain" description="C6H2-type" evidence="11">
    <location>
        <begin position="1"/>
        <end position="56"/>
    </location>
</feature>
<dbReference type="InterPro" id="IPR002467">
    <property type="entry name" value="Pept_M24A_MAP1"/>
</dbReference>
<keyword evidence="3 8" id="KW-0645">Protease</keyword>
<dbReference type="Proteomes" id="UP000012073">
    <property type="component" value="Unassembled WGS sequence"/>
</dbReference>
<comment type="function">
    <text evidence="8 10">Cotranslationally removes the N-terminal methionine from nascent proteins. The N-terminal methionine is often cleaved when the second residue in the primary sequence is small and uncharged (Met-Ala-, Cys, Gly, Pro, Ser, Thr, or Val).</text>
</comment>
<evidence type="ECO:0000256" key="6">
    <source>
        <dbReference type="ARBA" id="ARBA00022801"/>
    </source>
</evidence>
<dbReference type="Pfam" id="PF15801">
    <property type="entry name" value="zf-C6H2"/>
    <property type="match status" value="1"/>
</dbReference>
<comment type="cofactor">
    <cofactor evidence="8">
        <name>Zn(2+)</name>
        <dbReference type="ChEBI" id="CHEBI:29105"/>
    </cofactor>
    <cofactor evidence="8">
        <name>Co(2+)</name>
        <dbReference type="ChEBI" id="CHEBI:48828"/>
    </cofactor>
    <cofactor evidence="8">
        <name>Mn(2+)</name>
        <dbReference type="ChEBI" id="CHEBI:29035"/>
    </cofactor>
    <cofactor evidence="8">
        <name>Fe(2+)</name>
        <dbReference type="ChEBI" id="CHEBI:29033"/>
    </cofactor>
    <text evidence="8">Binds 2 divalent metal cations per subunit. Has a high-affinity and a low affinity metal-binding site. The true nature of the physiological cofactor is under debate. The enzyme is active with zinc, cobalt, manganese or divalent iron ions. Has high activity with zinc; zinc cofactor is transferred into the active site region by the ZNG1 zinc chaperone.</text>
</comment>
<feature type="binding site" evidence="8">
    <location>
        <position position="348"/>
    </location>
    <ligand>
        <name>Zn(2+)</name>
        <dbReference type="ChEBI" id="CHEBI:29105"/>
        <label>3</label>
    </ligand>
</feature>
<dbReference type="PRINTS" id="PR00599">
    <property type="entry name" value="MAPEPTIDASE"/>
</dbReference>
<dbReference type="GeneID" id="17326753"/>
<dbReference type="OMA" id="INQGTHQ"/>
<dbReference type="InterPro" id="IPR036005">
    <property type="entry name" value="Creatinase/aminopeptidase-like"/>
</dbReference>
<dbReference type="PhylomeDB" id="R7QLZ4"/>
<evidence type="ECO:0000256" key="8">
    <source>
        <dbReference type="HAMAP-Rule" id="MF_03174"/>
    </source>
</evidence>
<dbReference type="GO" id="GO:0070006">
    <property type="term" value="F:metalloaminopeptidase activity"/>
    <property type="evidence" value="ECO:0007669"/>
    <property type="project" value="UniProtKB-UniRule"/>
</dbReference>
<dbReference type="PROSITE" id="PS52013">
    <property type="entry name" value="ZF_C6H2"/>
    <property type="match status" value="1"/>
</dbReference>
<evidence type="ECO:0000313" key="13">
    <source>
        <dbReference type="Proteomes" id="UP000012073"/>
    </source>
</evidence>
<evidence type="ECO:0000256" key="10">
    <source>
        <dbReference type="RuleBase" id="RU003653"/>
    </source>
</evidence>
<evidence type="ECO:0000256" key="2">
    <source>
        <dbReference type="ARBA" id="ARBA00022490"/>
    </source>
</evidence>
<dbReference type="InterPro" id="IPR001714">
    <property type="entry name" value="Pept_M24_MAP"/>
</dbReference>
<keyword evidence="1 8" id="KW-0031">Aminopeptidase</keyword>
<sequence length="374" mass="41826">MPCASPGCAKSGTLRCPTCVKLELDLVSASYFCSQDCFRGSWKKHKELHKAPAQPRALDLSAKRRRAAFENHSYTGPLRVAHVVMPRRTVPSTIQLPDYAVDGTPRSEEKFNRTSTSFKVLDQKGIDAMRKVCRLGREVLDIAVRAAKVGVTTEEIDRVVHQACIERDSYPSPLNYYGFPKSSCTSVNEVICHGIPDTRPLEEGDILNIDITLYHGGHHGDLNETIIIGKTSEQRKKLVRCAHDALWAAIKIVKPGTLFREFGPQIDKVVRANGHSVVKSYCGHGIDEQFHTAPNVPHYKKNKAVGMCKEGMTFTIEPMINMGTWRDDLWPDNWTAVTADGKPSAQFEHTILVTAKGYEILTARLPDGPKFWWE</sequence>
<name>R7QLZ4_CHOCR</name>
<reference evidence="13" key="1">
    <citation type="journal article" date="2013" name="Proc. Natl. Acad. Sci. U.S.A.">
        <title>Genome structure and metabolic features in the red seaweed Chondrus crispus shed light on evolution of the Archaeplastida.</title>
        <authorList>
            <person name="Collen J."/>
            <person name="Porcel B."/>
            <person name="Carre W."/>
            <person name="Ball S.G."/>
            <person name="Chaparro C."/>
            <person name="Tonon T."/>
            <person name="Barbeyron T."/>
            <person name="Michel G."/>
            <person name="Noel B."/>
            <person name="Valentin K."/>
            <person name="Elias M."/>
            <person name="Artiguenave F."/>
            <person name="Arun A."/>
            <person name="Aury J.M."/>
            <person name="Barbosa-Neto J.F."/>
            <person name="Bothwell J.H."/>
            <person name="Bouget F.Y."/>
            <person name="Brillet L."/>
            <person name="Cabello-Hurtado F."/>
            <person name="Capella-Gutierrez S."/>
            <person name="Charrier B."/>
            <person name="Cladiere L."/>
            <person name="Cock J.M."/>
            <person name="Coelho S.M."/>
            <person name="Colleoni C."/>
            <person name="Czjzek M."/>
            <person name="Da Silva C."/>
            <person name="Delage L."/>
            <person name="Denoeud F."/>
            <person name="Deschamps P."/>
            <person name="Dittami S.M."/>
            <person name="Gabaldon T."/>
            <person name="Gachon C.M."/>
            <person name="Groisillier A."/>
            <person name="Herve C."/>
            <person name="Jabbari K."/>
            <person name="Katinka M."/>
            <person name="Kloareg B."/>
            <person name="Kowalczyk N."/>
            <person name="Labadie K."/>
            <person name="Leblanc C."/>
            <person name="Lopez P.J."/>
            <person name="McLachlan D.H."/>
            <person name="Meslet-Cladiere L."/>
            <person name="Moustafa A."/>
            <person name="Nehr Z."/>
            <person name="Nyvall Collen P."/>
            <person name="Panaud O."/>
            <person name="Partensky F."/>
            <person name="Poulain J."/>
            <person name="Rensing S.A."/>
            <person name="Rousvoal S."/>
            <person name="Samson G."/>
            <person name="Symeonidi A."/>
            <person name="Weissenbach J."/>
            <person name="Zambounis A."/>
            <person name="Wincker P."/>
            <person name="Boyen C."/>
        </authorList>
    </citation>
    <scope>NUCLEOTIDE SEQUENCE [LARGE SCALE GENOMIC DNA]</scope>
    <source>
        <strain evidence="13">cv. Stackhouse</strain>
    </source>
</reference>
<keyword evidence="4 8" id="KW-0479">Metal-binding</keyword>
<evidence type="ECO:0000313" key="12">
    <source>
        <dbReference type="EMBL" id="CDF39124.1"/>
    </source>
</evidence>
<dbReference type="NCBIfam" id="TIGR00500">
    <property type="entry name" value="met_pdase_I"/>
    <property type="match status" value="1"/>
</dbReference>
<dbReference type="HAMAP" id="MF_01974">
    <property type="entry name" value="MetAP_1"/>
    <property type="match status" value="1"/>
</dbReference>
<feature type="binding site" evidence="8">
    <location>
        <position position="221"/>
    </location>
    <ligand>
        <name>Zn(2+)</name>
        <dbReference type="ChEBI" id="CHEBI:29105"/>
        <label>3</label>
    </ligand>
</feature>
<accession>R7QLZ4</accession>
<keyword evidence="2 8" id="KW-0963">Cytoplasm</keyword>
<proteinExistence type="inferred from homology"/>
<dbReference type="EMBL" id="HG002002">
    <property type="protein sequence ID" value="CDF39124.1"/>
    <property type="molecule type" value="Genomic_DNA"/>
</dbReference>
<dbReference type="GO" id="GO:0005829">
    <property type="term" value="C:cytosol"/>
    <property type="evidence" value="ECO:0007669"/>
    <property type="project" value="TreeGrafter"/>
</dbReference>
<dbReference type="GO" id="GO:0006508">
    <property type="term" value="P:proteolysis"/>
    <property type="evidence" value="ECO:0007669"/>
    <property type="project" value="UniProtKB-KW"/>
</dbReference>
<organism evidence="12 13">
    <name type="scientific">Chondrus crispus</name>
    <name type="common">Carrageen Irish moss</name>
    <name type="synonym">Polymorpha crispa</name>
    <dbReference type="NCBI Taxonomy" id="2769"/>
    <lineage>
        <taxon>Eukaryota</taxon>
        <taxon>Rhodophyta</taxon>
        <taxon>Florideophyceae</taxon>
        <taxon>Rhodymeniophycidae</taxon>
        <taxon>Gigartinales</taxon>
        <taxon>Gigartinaceae</taxon>
        <taxon>Chondrus</taxon>
    </lineage>
</organism>
<dbReference type="InterPro" id="IPR000994">
    <property type="entry name" value="Pept_M24"/>
</dbReference>
<feature type="binding site" evidence="8">
    <location>
        <position position="317"/>
    </location>
    <ligand>
        <name>Zn(2+)</name>
        <dbReference type="ChEBI" id="CHEBI:29105"/>
        <label>4</label>
        <note>catalytic</note>
    </ligand>
</feature>
<dbReference type="GO" id="GO:0008270">
    <property type="term" value="F:zinc ion binding"/>
    <property type="evidence" value="ECO:0007669"/>
    <property type="project" value="UniProtKB-KW"/>
</dbReference>
<comment type="subunit">
    <text evidence="8">Associates with the 60S ribosomal subunit of the 80S translational complex.</text>
</comment>
<comment type="similarity">
    <text evidence="8 9">Belongs to the peptidase M24A family. Methionine aminopeptidase type 1 subfamily.</text>
</comment>